<proteinExistence type="predicted"/>
<dbReference type="EMBL" id="JBEUOH010000049">
    <property type="protein sequence ID" value="KAL0852597.1"/>
    <property type="molecule type" value="Genomic_DNA"/>
</dbReference>
<evidence type="ECO:0000313" key="5">
    <source>
        <dbReference type="Proteomes" id="UP001549920"/>
    </source>
</evidence>
<dbReference type="PROSITE" id="PS50158">
    <property type="entry name" value="ZF_CCHC"/>
    <property type="match status" value="1"/>
</dbReference>
<keyword evidence="1" id="KW-0862">Zinc</keyword>
<feature type="region of interest" description="Disordered" evidence="2">
    <location>
        <begin position="242"/>
        <end position="275"/>
    </location>
</feature>
<dbReference type="Proteomes" id="UP001549920">
    <property type="component" value="Unassembled WGS sequence"/>
</dbReference>
<evidence type="ECO:0000256" key="1">
    <source>
        <dbReference type="PROSITE-ProRule" id="PRU00047"/>
    </source>
</evidence>
<dbReference type="SMART" id="SM00343">
    <property type="entry name" value="ZnF_C2HC"/>
    <property type="match status" value="2"/>
</dbReference>
<evidence type="ECO:0000259" key="3">
    <source>
        <dbReference type="PROSITE" id="PS50158"/>
    </source>
</evidence>
<gene>
    <name evidence="4" type="ORF">ABMA27_016955</name>
</gene>
<dbReference type="PANTHER" id="PTHR33223">
    <property type="entry name" value="CCHC-TYPE DOMAIN-CONTAINING PROTEIN"/>
    <property type="match status" value="1"/>
</dbReference>
<dbReference type="Pfam" id="PF00098">
    <property type="entry name" value="zf-CCHC"/>
    <property type="match status" value="1"/>
</dbReference>
<feature type="compositionally biased region" description="Polar residues" evidence="2">
    <location>
        <begin position="242"/>
        <end position="260"/>
    </location>
</feature>
<evidence type="ECO:0000256" key="2">
    <source>
        <dbReference type="SAM" id="MobiDB-lite"/>
    </source>
</evidence>
<dbReference type="Gene3D" id="4.10.60.10">
    <property type="entry name" value="Zinc finger, CCHC-type"/>
    <property type="match status" value="1"/>
</dbReference>
<comment type="caution">
    <text evidence="4">The sequence shown here is derived from an EMBL/GenBank/DDBJ whole genome shotgun (WGS) entry which is preliminary data.</text>
</comment>
<dbReference type="Pfam" id="PF03732">
    <property type="entry name" value="Retrotrans_gag"/>
    <property type="match status" value="1"/>
</dbReference>
<feature type="compositionally biased region" description="Low complexity" evidence="2">
    <location>
        <begin position="264"/>
        <end position="275"/>
    </location>
</feature>
<sequence>MANEGVKLEYSGLSTLPVPGERENTSVSFLTKFIKPFDGDRNKLSSFLRNCENALNLANKGQSDILFKYILSQLEGKAETACSLKIFDSWIELKSFLKSTFGETKHREHLLLDLQNCKQKPNESVSQYSLRIETCLTRLQTDIIHSTTDKTELKGRIANTEDLALHTFLLGIPSHISTILRCRNPSSLSEAINLANQEEKLFNFAQSSRTPDLRPKCRNCGRMGHLERQCMLNRQRPVFTVSNGATTLPTSHQSPRSSAPFQPPRASTSSQAPTSQQTPTIFCRYCKYPGHDIQDCRKRQYNNNLRQNQNRQVHYVSENYSYNHDDNNNYYDNIQSQHESISSSESLN</sequence>
<dbReference type="PANTHER" id="PTHR33223:SF6">
    <property type="entry name" value="CCHC-TYPE DOMAIN-CONTAINING PROTEIN"/>
    <property type="match status" value="1"/>
</dbReference>
<name>A0ABR3GZH0_LOXSC</name>
<feature type="domain" description="CCHC-type" evidence="3">
    <location>
        <begin position="216"/>
        <end position="230"/>
    </location>
</feature>
<keyword evidence="5" id="KW-1185">Reference proteome</keyword>
<evidence type="ECO:0000313" key="4">
    <source>
        <dbReference type="EMBL" id="KAL0852597.1"/>
    </source>
</evidence>
<dbReference type="SUPFAM" id="SSF57756">
    <property type="entry name" value="Retrovirus zinc finger-like domains"/>
    <property type="match status" value="1"/>
</dbReference>
<dbReference type="InterPro" id="IPR005162">
    <property type="entry name" value="Retrotrans_gag_dom"/>
</dbReference>
<accession>A0ABR3GZH0</accession>
<reference evidence="4 5" key="1">
    <citation type="submission" date="2024-06" db="EMBL/GenBank/DDBJ databases">
        <title>A chromosome-level genome assembly of beet webworm, Loxostege sticticalis.</title>
        <authorList>
            <person name="Zhang Y."/>
        </authorList>
    </citation>
    <scope>NUCLEOTIDE SEQUENCE [LARGE SCALE GENOMIC DNA]</scope>
    <source>
        <strain evidence="4">AQ026</strain>
        <tissue evidence="4">Whole body</tissue>
    </source>
</reference>
<dbReference type="InterPro" id="IPR036875">
    <property type="entry name" value="Znf_CCHC_sf"/>
</dbReference>
<organism evidence="4 5">
    <name type="scientific">Loxostege sticticalis</name>
    <name type="common">Beet webworm moth</name>
    <dbReference type="NCBI Taxonomy" id="481309"/>
    <lineage>
        <taxon>Eukaryota</taxon>
        <taxon>Metazoa</taxon>
        <taxon>Ecdysozoa</taxon>
        <taxon>Arthropoda</taxon>
        <taxon>Hexapoda</taxon>
        <taxon>Insecta</taxon>
        <taxon>Pterygota</taxon>
        <taxon>Neoptera</taxon>
        <taxon>Endopterygota</taxon>
        <taxon>Lepidoptera</taxon>
        <taxon>Glossata</taxon>
        <taxon>Ditrysia</taxon>
        <taxon>Pyraloidea</taxon>
        <taxon>Crambidae</taxon>
        <taxon>Pyraustinae</taxon>
        <taxon>Loxostege</taxon>
    </lineage>
</organism>
<keyword evidence="1" id="KW-0479">Metal-binding</keyword>
<dbReference type="InterPro" id="IPR001878">
    <property type="entry name" value="Znf_CCHC"/>
</dbReference>
<keyword evidence="1" id="KW-0863">Zinc-finger</keyword>
<protein>
    <recommendedName>
        <fullName evidence="3">CCHC-type domain-containing protein</fullName>
    </recommendedName>
</protein>